<feature type="binding site" evidence="4">
    <location>
        <position position="184"/>
    </location>
    <ligand>
        <name>Zn(2+)</name>
        <dbReference type="ChEBI" id="CHEBI:29105"/>
    </ligand>
</feature>
<name>A0AAW9HQQ0_9ACTO</name>
<comment type="caution">
    <text evidence="6">The sequence shown here is derived from an EMBL/GenBank/DDBJ whole genome shotgun (WGS) entry which is preliminary data.</text>
</comment>
<dbReference type="RefSeq" id="WP_065414739.1">
    <property type="nucleotide sequence ID" value="NZ_FNAU01000002.1"/>
</dbReference>
<dbReference type="InterPro" id="IPR050134">
    <property type="entry name" value="NAD-dep_sirtuin_deacylases"/>
</dbReference>
<keyword evidence="4" id="KW-0862">Zinc</keyword>
<feature type="binding site" evidence="4">
    <location>
        <position position="131"/>
    </location>
    <ligand>
        <name>Zn(2+)</name>
        <dbReference type="ChEBI" id="CHEBI:29105"/>
    </ligand>
</feature>
<dbReference type="EC" id="2.3.1.286" evidence="1"/>
<feature type="binding site" evidence="4">
    <location>
        <position position="128"/>
    </location>
    <ligand>
        <name>Zn(2+)</name>
        <dbReference type="ChEBI" id="CHEBI:29105"/>
    </ligand>
</feature>
<dbReference type="PROSITE" id="PS50305">
    <property type="entry name" value="SIRTUIN"/>
    <property type="match status" value="1"/>
</dbReference>
<dbReference type="InterPro" id="IPR003000">
    <property type="entry name" value="Sirtuin"/>
</dbReference>
<dbReference type="PANTHER" id="PTHR11085">
    <property type="entry name" value="NAD-DEPENDENT PROTEIN DEACYLASE SIRTUIN-5, MITOCHONDRIAL-RELATED"/>
    <property type="match status" value="1"/>
</dbReference>
<evidence type="ECO:0000259" key="5">
    <source>
        <dbReference type="PROSITE" id="PS50305"/>
    </source>
</evidence>
<feature type="active site" description="Proton acceptor" evidence="4">
    <location>
        <position position="120"/>
    </location>
</feature>
<dbReference type="Proteomes" id="UP001273799">
    <property type="component" value="Unassembled WGS sequence"/>
</dbReference>
<dbReference type="Pfam" id="PF02146">
    <property type="entry name" value="SIR2"/>
    <property type="match status" value="1"/>
</dbReference>
<dbReference type="InterPro" id="IPR026590">
    <property type="entry name" value="Ssirtuin_cat_dom"/>
</dbReference>
<evidence type="ECO:0000256" key="3">
    <source>
        <dbReference type="ARBA" id="ARBA00023027"/>
    </source>
</evidence>
<dbReference type="InterPro" id="IPR029035">
    <property type="entry name" value="DHS-like_NAD/FAD-binding_dom"/>
</dbReference>
<evidence type="ECO:0000313" key="7">
    <source>
        <dbReference type="Proteomes" id="UP001273799"/>
    </source>
</evidence>
<dbReference type="InterPro" id="IPR026591">
    <property type="entry name" value="Sirtuin_cat_small_dom_sf"/>
</dbReference>
<evidence type="ECO:0000256" key="2">
    <source>
        <dbReference type="ARBA" id="ARBA00022679"/>
    </source>
</evidence>
<feature type="binding site" evidence="4">
    <location>
        <position position="181"/>
    </location>
    <ligand>
        <name>Zn(2+)</name>
        <dbReference type="ChEBI" id="CHEBI:29105"/>
    </ligand>
</feature>
<dbReference type="GO" id="GO:0070403">
    <property type="term" value="F:NAD+ binding"/>
    <property type="evidence" value="ECO:0007669"/>
    <property type="project" value="InterPro"/>
</dbReference>
<dbReference type="Gene3D" id="3.30.1600.10">
    <property type="entry name" value="SIR2/SIRT2 'Small Domain"/>
    <property type="match status" value="1"/>
</dbReference>
<organism evidence="6 7">
    <name type="scientific">Actinobaculum suis</name>
    <dbReference type="NCBI Taxonomy" id="1657"/>
    <lineage>
        <taxon>Bacteria</taxon>
        <taxon>Bacillati</taxon>
        <taxon>Actinomycetota</taxon>
        <taxon>Actinomycetes</taxon>
        <taxon>Actinomycetales</taxon>
        <taxon>Actinomycetaceae</taxon>
        <taxon>Actinobaculum</taxon>
    </lineage>
</organism>
<reference evidence="6" key="1">
    <citation type="submission" date="2023-10" db="EMBL/GenBank/DDBJ databases">
        <title>Whole Genome based description of the genera Actinobaculum and Actinotignum reveals a complex phylogenetic relationship within the species included in the genus Actinotignum.</title>
        <authorList>
            <person name="Jensen C.S."/>
            <person name="Dargis R."/>
            <person name="Kemp M."/>
            <person name="Christensen J.J."/>
        </authorList>
    </citation>
    <scope>NUCLEOTIDE SEQUENCE</scope>
    <source>
        <strain evidence="6">Actinobaculum_suis_CCUG19206T</strain>
    </source>
</reference>
<dbReference type="EMBL" id="JAWNFU010000001">
    <property type="protein sequence ID" value="MDY5152640.1"/>
    <property type="molecule type" value="Genomic_DNA"/>
</dbReference>
<dbReference type="GO" id="GO:0017136">
    <property type="term" value="F:histone deacetylase activity, NAD-dependent"/>
    <property type="evidence" value="ECO:0007669"/>
    <property type="project" value="TreeGrafter"/>
</dbReference>
<gene>
    <name evidence="6" type="ORF">R6G71_01025</name>
</gene>
<feature type="domain" description="Deacetylase sirtuin-type" evidence="5">
    <location>
        <begin position="2"/>
        <end position="278"/>
    </location>
</feature>
<dbReference type="Gene3D" id="3.40.50.1220">
    <property type="entry name" value="TPP-binding domain"/>
    <property type="match status" value="1"/>
</dbReference>
<dbReference type="PANTHER" id="PTHR11085:SF10">
    <property type="entry name" value="NAD-DEPENDENT PROTEIN DEACYLASE SIRTUIN-5, MITOCHONDRIAL-RELATED"/>
    <property type="match status" value="1"/>
</dbReference>
<protein>
    <recommendedName>
        <fullName evidence="1">protein acetyllysine N-acetyltransferase</fullName>
        <ecNumber evidence="1">2.3.1.286</ecNumber>
    </recommendedName>
</protein>
<dbReference type="SUPFAM" id="SSF52467">
    <property type="entry name" value="DHS-like NAD/FAD-binding domain"/>
    <property type="match status" value="1"/>
</dbReference>
<dbReference type="GO" id="GO:0046872">
    <property type="term" value="F:metal ion binding"/>
    <property type="evidence" value="ECO:0007669"/>
    <property type="project" value="UniProtKB-KW"/>
</dbReference>
<keyword evidence="4" id="KW-0479">Metal-binding</keyword>
<proteinExistence type="predicted"/>
<accession>A0AAW9HQQ0</accession>
<keyword evidence="2 6" id="KW-0808">Transferase</keyword>
<sequence>MNTDVETAAAELAELMRGKTTVAITGAGISTDSGLPDYRGKGSTQEPSVYFDDFARDPVWQRWVWQRNQETWRAVANISPNAGHIAIARLEKAGLINGIATQNVDDLHQKAGSTKVAELHGSFLRADCLQCGASYAREEVDGWLKQLNPGWPEDPDPAHAAILAGANREAAQASTFQVAPCPRCGGVIKPAIVFFGESLPQQAMHQSFAWAGAADLALVVGTSLMVGTGMMVLGEALQNGAQCAIVNMGPTQADNYADLRIDGDAGPILARTAEILLD</sequence>
<keyword evidence="3" id="KW-0520">NAD</keyword>
<evidence type="ECO:0000313" key="6">
    <source>
        <dbReference type="EMBL" id="MDY5152640.1"/>
    </source>
</evidence>
<dbReference type="AlphaFoldDB" id="A0AAW9HQQ0"/>
<evidence type="ECO:0000256" key="4">
    <source>
        <dbReference type="PROSITE-ProRule" id="PRU00236"/>
    </source>
</evidence>
<evidence type="ECO:0000256" key="1">
    <source>
        <dbReference type="ARBA" id="ARBA00012928"/>
    </source>
</evidence>
<keyword evidence="6" id="KW-0012">Acyltransferase</keyword>